<evidence type="ECO:0000313" key="3">
    <source>
        <dbReference type="Proteomes" id="UP001212097"/>
    </source>
</evidence>
<organism evidence="2 3">
    <name type="scientific">Cutibacterium equinum</name>
    <dbReference type="NCBI Taxonomy" id="3016342"/>
    <lineage>
        <taxon>Bacteria</taxon>
        <taxon>Bacillati</taxon>
        <taxon>Actinomycetota</taxon>
        <taxon>Actinomycetes</taxon>
        <taxon>Propionibacteriales</taxon>
        <taxon>Propionibacteriaceae</taxon>
        <taxon>Cutibacterium</taxon>
    </lineage>
</organism>
<sequence length="207" mass="23256">MKLTITSEPIRNYTGAKARIDRDLEASPEEVAAMIATDLKQRQQAADDPSTLQPRTAQDIVTELGRDEYNAWHTLWRQDRNKDVLCSWEVWNAHGNQDLYVTASAEDQYFAAEEERTREALMALMHDLIDGLPEVQRAVAIAILIERRPATQVAVERGVNKAAVSQALKRVKETLIHRLREVGVNSSSVPGLQLSDTQRGAQEGKNR</sequence>
<name>A0ABY7QXE5_9ACTN</name>
<dbReference type="EMBL" id="CP115668">
    <property type="protein sequence ID" value="WCC79720.1"/>
    <property type="molecule type" value="Genomic_DNA"/>
</dbReference>
<protein>
    <recommendedName>
        <fullName evidence="4">Sigma-70, region 4</fullName>
    </recommendedName>
</protein>
<dbReference type="InterPro" id="IPR036388">
    <property type="entry name" value="WH-like_DNA-bd_sf"/>
</dbReference>
<evidence type="ECO:0000313" key="2">
    <source>
        <dbReference type="EMBL" id="WCC79720.1"/>
    </source>
</evidence>
<evidence type="ECO:0008006" key="4">
    <source>
        <dbReference type="Google" id="ProtNLM"/>
    </source>
</evidence>
<proteinExistence type="predicted"/>
<dbReference type="InterPro" id="IPR013324">
    <property type="entry name" value="RNA_pol_sigma_r3/r4-like"/>
</dbReference>
<feature type="region of interest" description="Disordered" evidence="1">
    <location>
        <begin position="187"/>
        <end position="207"/>
    </location>
</feature>
<feature type="compositionally biased region" description="Polar residues" evidence="1">
    <location>
        <begin position="187"/>
        <end position="200"/>
    </location>
</feature>
<dbReference type="RefSeq" id="WP_271417910.1">
    <property type="nucleotide sequence ID" value="NZ_CP115668.1"/>
</dbReference>
<gene>
    <name evidence="2" type="ORF">O6R08_09555</name>
</gene>
<dbReference type="Proteomes" id="UP001212097">
    <property type="component" value="Chromosome"/>
</dbReference>
<keyword evidence="3" id="KW-1185">Reference proteome</keyword>
<reference evidence="2 3" key="1">
    <citation type="submission" date="2023-06" db="EMBL/GenBank/DDBJ databases">
        <title>The Gram-positive Non-spore-bearing Anaerobic Bacilli of Human Feces.</title>
        <authorList>
            <person name="Eggerth A.H."/>
        </authorList>
    </citation>
    <scope>NUCLEOTIDE SEQUENCE [LARGE SCALE GENOMIC DNA]</scope>
    <source>
        <strain evidence="2 3">CBA3108</strain>
    </source>
</reference>
<dbReference type="Gene3D" id="1.10.10.10">
    <property type="entry name" value="Winged helix-like DNA-binding domain superfamily/Winged helix DNA-binding domain"/>
    <property type="match status" value="1"/>
</dbReference>
<dbReference type="SUPFAM" id="SSF88659">
    <property type="entry name" value="Sigma3 and sigma4 domains of RNA polymerase sigma factors"/>
    <property type="match status" value="1"/>
</dbReference>
<evidence type="ECO:0000256" key="1">
    <source>
        <dbReference type="SAM" id="MobiDB-lite"/>
    </source>
</evidence>
<accession>A0ABY7QXE5</accession>